<dbReference type="Pfam" id="PF07812">
    <property type="entry name" value="TfuA"/>
    <property type="match status" value="1"/>
</dbReference>
<dbReference type="InterPro" id="IPR012924">
    <property type="entry name" value="TfuA_core"/>
</dbReference>
<reference evidence="2 3" key="1">
    <citation type="submission" date="2013-09" db="EMBL/GenBank/DDBJ databases">
        <authorList>
            <consortium name="DOE Joint Genome Institute"/>
            <person name="Klenk H.-P."/>
            <person name="Huntemann M."/>
            <person name="Han J."/>
            <person name="Chen A."/>
            <person name="Kyrpides N."/>
            <person name="Mavromatis K."/>
            <person name="Markowitz V."/>
            <person name="Palaniappan K."/>
            <person name="Ivanova N."/>
            <person name="Schaumberg A."/>
            <person name="Pati A."/>
            <person name="Liolios K."/>
            <person name="Nordberg H.P."/>
            <person name="Cantor M.N."/>
            <person name="Hua S.X."/>
            <person name="Woyke T."/>
        </authorList>
    </citation>
    <scope>NUCLEOTIDE SEQUENCE [LARGE SCALE GENOMIC DNA]</scope>
    <source>
        <strain evidence="2 3">DSM 14336</strain>
    </source>
</reference>
<dbReference type="AlphaFoldDB" id="V9VX55"/>
<gene>
    <name evidence="2" type="ORF">METH_18130</name>
</gene>
<organism evidence="2 3">
    <name type="scientific">Leisingera methylohalidivorans DSM 14336</name>
    <dbReference type="NCBI Taxonomy" id="999552"/>
    <lineage>
        <taxon>Bacteria</taxon>
        <taxon>Pseudomonadati</taxon>
        <taxon>Pseudomonadota</taxon>
        <taxon>Alphaproteobacteria</taxon>
        <taxon>Rhodobacterales</taxon>
        <taxon>Roseobacteraceae</taxon>
        <taxon>Leisingera</taxon>
    </lineage>
</organism>
<evidence type="ECO:0000313" key="2">
    <source>
        <dbReference type="EMBL" id="AHD02274.1"/>
    </source>
</evidence>
<evidence type="ECO:0000313" key="3">
    <source>
        <dbReference type="Proteomes" id="UP000018780"/>
    </source>
</evidence>
<feature type="domain" description="TfuA-like core" evidence="1">
    <location>
        <begin position="48"/>
        <end position="167"/>
    </location>
</feature>
<dbReference type="EMBL" id="CP006773">
    <property type="protein sequence ID" value="AHD02274.1"/>
    <property type="molecule type" value="Genomic_DNA"/>
</dbReference>
<proteinExistence type="predicted"/>
<dbReference type="HOGENOM" id="CLU_045640_0_0_5"/>
<dbReference type="STRING" id="999552.METH_18130"/>
<dbReference type="KEGG" id="lmd:METH_18130"/>
<protein>
    <recommendedName>
        <fullName evidence="1">TfuA-like core domain-containing protein</fullName>
    </recommendedName>
</protein>
<sequence>MTAVVFAGPTISAEEVRTLLNATVLPPAGQGDIYRAARQGATVIGLIDGYFEGVPSVWHKEILWAMEQGIAVFGSASMGALRAVELSAFGMIGTGNIYKAYAAGEICDDDEVAVLHCPAEMGFAPLSEPMVSIRATVARAVTDAALEADQAAELLRTAKRLFYQDRTWEQILAGVADASWLGRFSAWLETGRVDAKRDDAQMMLNRMAAVLQNGAMAACMPAQRVERSLAWQGLVRRIEAEAQSLPDADLRVLDELRLEPERFGEFRTRAALRCMALEDARRTDLSADRQEILEQLNRHRETLKLFRSHDLKQWLAENGLTADGYEALLGETVLAGTAVNAQDRDLDLHLLAELRQADAYAQLKSRAISKSQWLAERGSDQPEQDRLRLTVWYFETRLQREIPDDLGKYAAGIGLRALDEFYALIRREFMYHQKGRTQSAPECSD</sequence>
<accession>V9VX55</accession>
<dbReference type="Proteomes" id="UP000018780">
    <property type="component" value="Chromosome"/>
</dbReference>
<dbReference type="PATRIC" id="fig|999552.6.peg.3591"/>
<name>V9VX55_9RHOB</name>
<evidence type="ECO:0000259" key="1">
    <source>
        <dbReference type="Pfam" id="PF07812"/>
    </source>
</evidence>
<dbReference type="OrthoDB" id="118811at2"/>
<keyword evidence="3" id="KW-1185">Reference proteome</keyword>